<evidence type="ECO:0000256" key="3">
    <source>
        <dbReference type="ARBA" id="ARBA00022989"/>
    </source>
</evidence>
<evidence type="ECO:0000256" key="2">
    <source>
        <dbReference type="ARBA" id="ARBA00022692"/>
    </source>
</evidence>
<dbReference type="AlphaFoldDB" id="A0A5C1YGD5"/>
<keyword evidence="3 6" id="KW-1133">Transmembrane helix</keyword>
<evidence type="ECO:0000313" key="8">
    <source>
        <dbReference type="Proteomes" id="UP000324678"/>
    </source>
</evidence>
<protein>
    <recommendedName>
        <fullName evidence="5">Signal peptidase I</fullName>
        <ecNumber evidence="5">3.4.21.89</ecNumber>
    </recommendedName>
</protein>
<proteinExistence type="predicted"/>
<evidence type="ECO:0000256" key="5">
    <source>
        <dbReference type="NCBIfam" id="TIGR02228"/>
    </source>
</evidence>
<feature type="transmembrane region" description="Helical" evidence="6">
    <location>
        <begin position="179"/>
        <end position="198"/>
    </location>
</feature>
<comment type="subcellular location">
    <subcellularLocation>
        <location evidence="1">Membrane</location>
    </subcellularLocation>
</comment>
<keyword evidence="8" id="KW-1185">Reference proteome</keyword>
<evidence type="ECO:0000256" key="4">
    <source>
        <dbReference type="ARBA" id="ARBA00023136"/>
    </source>
</evidence>
<dbReference type="EMBL" id="CP043505">
    <property type="protein sequence ID" value="QEO14087.1"/>
    <property type="molecule type" value="Genomic_DNA"/>
</dbReference>
<evidence type="ECO:0000256" key="1">
    <source>
        <dbReference type="ARBA" id="ARBA00004370"/>
    </source>
</evidence>
<gene>
    <name evidence="7" type="ORF">FLP10_06355</name>
</gene>
<keyword evidence="7" id="KW-0378">Hydrolase</keyword>
<dbReference type="GO" id="GO:0009003">
    <property type="term" value="F:signal peptidase activity"/>
    <property type="evidence" value="ECO:0007669"/>
    <property type="project" value="UniProtKB-EC"/>
</dbReference>
<dbReference type="Proteomes" id="UP000324678">
    <property type="component" value="Chromosome"/>
</dbReference>
<name>A0A5C1YGD5_9MICO</name>
<dbReference type="SUPFAM" id="SSF51306">
    <property type="entry name" value="LexA/Signal peptidase"/>
    <property type="match status" value="1"/>
</dbReference>
<accession>A0A5C1YGD5</accession>
<dbReference type="EC" id="3.4.21.89" evidence="5"/>
<dbReference type="GO" id="GO:0006465">
    <property type="term" value="P:signal peptide processing"/>
    <property type="evidence" value="ECO:0007669"/>
    <property type="project" value="UniProtKB-UniRule"/>
</dbReference>
<dbReference type="InterPro" id="IPR036286">
    <property type="entry name" value="LexA/Signal_pep-like_sf"/>
</dbReference>
<organism evidence="7 8">
    <name type="scientific">Agromyces intestinalis</name>
    <dbReference type="NCBI Taxonomy" id="2592652"/>
    <lineage>
        <taxon>Bacteria</taxon>
        <taxon>Bacillati</taxon>
        <taxon>Actinomycetota</taxon>
        <taxon>Actinomycetes</taxon>
        <taxon>Micrococcales</taxon>
        <taxon>Microbacteriaceae</taxon>
        <taxon>Agromyces</taxon>
    </lineage>
</organism>
<dbReference type="InterPro" id="IPR019533">
    <property type="entry name" value="Peptidase_S26"/>
</dbReference>
<evidence type="ECO:0000256" key="6">
    <source>
        <dbReference type="SAM" id="Phobius"/>
    </source>
</evidence>
<sequence length="215" mass="22572">MRLVVGASAPSGRVMSEGTAAPRATLDASRRRGSGWALAGLALAWVALAFVSVFTTLVVVLPAVTGSTPYTIVTGSMEPRYPAGTLLVVTPTDPHAVRIGDVITYRPASGGYRLVTHRVVEIVQPGPDETAPSFVTEADASGASDPQPVAPTQVSGRVWYAVPWVGAINNFVNGDLLRAFVAPMLAGMLFFASGYAIVARLGERRRLRVAALGDR</sequence>
<dbReference type="KEGG" id="ail:FLP10_06355"/>
<evidence type="ECO:0000313" key="7">
    <source>
        <dbReference type="EMBL" id="QEO14087.1"/>
    </source>
</evidence>
<reference evidence="7 8" key="1">
    <citation type="submission" date="2019-09" db="EMBL/GenBank/DDBJ databases">
        <title>Genome sequencing of strain KACC 19306.</title>
        <authorList>
            <person name="Heo J."/>
            <person name="Kim S.-J."/>
            <person name="Kim J.-S."/>
            <person name="Hong S.-B."/>
            <person name="Kwon S.-W."/>
        </authorList>
    </citation>
    <scope>NUCLEOTIDE SEQUENCE [LARGE SCALE GENOMIC DNA]</scope>
    <source>
        <strain evidence="7 8">KACC 19306</strain>
    </source>
</reference>
<dbReference type="OrthoDB" id="3178064at2"/>
<dbReference type="GO" id="GO:0004252">
    <property type="term" value="F:serine-type endopeptidase activity"/>
    <property type="evidence" value="ECO:0007669"/>
    <property type="project" value="UniProtKB-UniRule"/>
</dbReference>
<keyword evidence="4 6" id="KW-0472">Membrane</keyword>
<dbReference type="GO" id="GO:0016020">
    <property type="term" value="C:membrane"/>
    <property type="evidence" value="ECO:0007669"/>
    <property type="project" value="UniProtKB-SubCell"/>
</dbReference>
<dbReference type="NCBIfam" id="TIGR02228">
    <property type="entry name" value="sigpep_I_arch"/>
    <property type="match status" value="1"/>
</dbReference>
<dbReference type="CDD" id="cd06530">
    <property type="entry name" value="S26_SPase_I"/>
    <property type="match status" value="1"/>
</dbReference>
<keyword evidence="2 6" id="KW-0812">Transmembrane</keyword>
<feature type="transmembrane region" description="Helical" evidence="6">
    <location>
        <begin position="36"/>
        <end position="61"/>
    </location>
</feature>
<dbReference type="InterPro" id="IPR001733">
    <property type="entry name" value="Peptidase_S26B"/>
</dbReference>